<name>A0A4Q8L8C8_9GAMM</name>
<feature type="signal peptide" evidence="1">
    <location>
        <begin position="1"/>
        <end position="22"/>
    </location>
</feature>
<dbReference type="InterPro" id="IPR045500">
    <property type="entry name" value="DUF6491"/>
</dbReference>
<feature type="chain" id="PRO_5020955222" description="Lipoprotein" evidence="1">
    <location>
        <begin position="23"/>
        <end position="159"/>
    </location>
</feature>
<keyword evidence="1" id="KW-0732">Signal</keyword>
<comment type="caution">
    <text evidence="2">The sequence shown here is derived from an EMBL/GenBank/DDBJ whole genome shotgun (WGS) entry which is preliminary data.</text>
</comment>
<dbReference type="AlphaFoldDB" id="A0A4Q8L8C8"/>
<dbReference type="RefSeq" id="WP_130551781.1">
    <property type="nucleotide sequence ID" value="NZ_SHMC01000004.1"/>
</dbReference>
<evidence type="ECO:0000313" key="3">
    <source>
        <dbReference type="Proteomes" id="UP000292627"/>
    </source>
</evidence>
<dbReference type="Pfam" id="PF20101">
    <property type="entry name" value="DUF6491"/>
    <property type="match status" value="1"/>
</dbReference>
<protein>
    <recommendedName>
        <fullName evidence="4">Lipoprotein</fullName>
    </recommendedName>
</protein>
<reference evidence="2 3" key="1">
    <citation type="submission" date="2019-02" db="EMBL/GenBank/DDBJ databases">
        <title>WGS of Pseudoxanthomonas species novum from clinical isolates.</title>
        <authorList>
            <person name="Bernier A.-M."/>
            <person name="Bernard K."/>
            <person name="Vachon A."/>
        </authorList>
    </citation>
    <scope>NUCLEOTIDE SEQUENCE [LARGE SCALE GENOMIC DNA]</scope>
    <source>
        <strain evidence="2 3">NML171200</strain>
    </source>
</reference>
<evidence type="ECO:0000313" key="2">
    <source>
        <dbReference type="EMBL" id="TAA24505.1"/>
    </source>
</evidence>
<evidence type="ECO:0000256" key="1">
    <source>
        <dbReference type="SAM" id="SignalP"/>
    </source>
</evidence>
<evidence type="ECO:0008006" key="4">
    <source>
        <dbReference type="Google" id="ProtNLM"/>
    </source>
</evidence>
<proteinExistence type="predicted"/>
<sequence length="159" mass="16857">MQRPRFARLLAAGLLAALGAGCATTGLTDAQELALYQAHAGEPVKSFTVFGQFNGWSPLGDAALAVWARPSEAYLLELTGRCVDLDSAPAITVTNQGGRVYAKFDDVLVLGGLHNSFRMPCRIAAIRPLDVKALRQAQKQLRQANAAERQAGAPPAGNE</sequence>
<dbReference type="OrthoDB" id="6047015at2"/>
<gene>
    <name evidence="2" type="ORF">EA660_12330</name>
</gene>
<accession>A0A4Q8L8C8</accession>
<dbReference type="PROSITE" id="PS51257">
    <property type="entry name" value="PROKAR_LIPOPROTEIN"/>
    <property type="match status" value="1"/>
</dbReference>
<dbReference type="Proteomes" id="UP000292627">
    <property type="component" value="Unassembled WGS sequence"/>
</dbReference>
<organism evidence="2 3">
    <name type="scientific">Pseudoxanthomonas winnipegensis</name>
    <dbReference type="NCBI Taxonomy" id="2480810"/>
    <lineage>
        <taxon>Bacteria</taxon>
        <taxon>Pseudomonadati</taxon>
        <taxon>Pseudomonadota</taxon>
        <taxon>Gammaproteobacteria</taxon>
        <taxon>Lysobacterales</taxon>
        <taxon>Lysobacteraceae</taxon>
        <taxon>Pseudoxanthomonas</taxon>
    </lineage>
</organism>
<dbReference type="EMBL" id="SHMC01000004">
    <property type="protein sequence ID" value="TAA24505.1"/>
    <property type="molecule type" value="Genomic_DNA"/>
</dbReference>